<sequence>MGLSAWGAYRFEIVCGVLSARGPAPHAASACCCFVSAWARQAQYVPPGPQVRGANNRVPGPRAAPPASPASKWRTSRVPGSRAEENHGPQIGGPHLGGTGRLLCRQ</sequence>
<name>A0AAV7LJB4_PLEWA</name>
<accession>A0AAV7LJB4</accession>
<proteinExistence type="predicted"/>
<organism evidence="2 3">
    <name type="scientific">Pleurodeles waltl</name>
    <name type="common">Iberian ribbed newt</name>
    <dbReference type="NCBI Taxonomy" id="8319"/>
    <lineage>
        <taxon>Eukaryota</taxon>
        <taxon>Metazoa</taxon>
        <taxon>Chordata</taxon>
        <taxon>Craniata</taxon>
        <taxon>Vertebrata</taxon>
        <taxon>Euteleostomi</taxon>
        <taxon>Amphibia</taxon>
        <taxon>Batrachia</taxon>
        <taxon>Caudata</taxon>
        <taxon>Salamandroidea</taxon>
        <taxon>Salamandridae</taxon>
        <taxon>Pleurodelinae</taxon>
        <taxon>Pleurodeles</taxon>
    </lineage>
</organism>
<evidence type="ECO:0000313" key="2">
    <source>
        <dbReference type="EMBL" id="KAJ1091148.1"/>
    </source>
</evidence>
<feature type="region of interest" description="Disordered" evidence="1">
    <location>
        <begin position="50"/>
        <end position="106"/>
    </location>
</feature>
<protein>
    <submittedName>
        <fullName evidence="2">Uncharacterized protein</fullName>
    </submittedName>
</protein>
<dbReference type="Proteomes" id="UP001066276">
    <property type="component" value="Chromosome 11"/>
</dbReference>
<gene>
    <name evidence="2" type="ORF">NDU88_004275</name>
</gene>
<evidence type="ECO:0000256" key="1">
    <source>
        <dbReference type="SAM" id="MobiDB-lite"/>
    </source>
</evidence>
<keyword evidence="3" id="KW-1185">Reference proteome</keyword>
<comment type="caution">
    <text evidence="2">The sequence shown here is derived from an EMBL/GenBank/DDBJ whole genome shotgun (WGS) entry which is preliminary data.</text>
</comment>
<feature type="compositionally biased region" description="Gly residues" evidence="1">
    <location>
        <begin position="90"/>
        <end position="100"/>
    </location>
</feature>
<dbReference type="AlphaFoldDB" id="A0AAV7LJB4"/>
<reference evidence="2" key="1">
    <citation type="journal article" date="2022" name="bioRxiv">
        <title>Sequencing and chromosome-scale assembly of the giantPleurodeles waltlgenome.</title>
        <authorList>
            <person name="Brown T."/>
            <person name="Elewa A."/>
            <person name="Iarovenko S."/>
            <person name="Subramanian E."/>
            <person name="Araus A.J."/>
            <person name="Petzold A."/>
            <person name="Susuki M."/>
            <person name="Suzuki K.-i.T."/>
            <person name="Hayashi T."/>
            <person name="Toyoda A."/>
            <person name="Oliveira C."/>
            <person name="Osipova E."/>
            <person name="Leigh N.D."/>
            <person name="Simon A."/>
            <person name="Yun M.H."/>
        </authorList>
    </citation>
    <scope>NUCLEOTIDE SEQUENCE</scope>
    <source>
        <strain evidence="2">20211129_DDA</strain>
        <tissue evidence="2">Liver</tissue>
    </source>
</reference>
<evidence type="ECO:0000313" key="3">
    <source>
        <dbReference type="Proteomes" id="UP001066276"/>
    </source>
</evidence>
<dbReference type="EMBL" id="JANPWB010000015">
    <property type="protein sequence ID" value="KAJ1091148.1"/>
    <property type="molecule type" value="Genomic_DNA"/>
</dbReference>